<evidence type="ECO:0000313" key="3">
    <source>
        <dbReference type="EMBL" id="CAH9128764.1"/>
    </source>
</evidence>
<protein>
    <recommendedName>
        <fullName evidence="2">Integrase catalytic domain-containing protein</fullName>
    </recommendedName>
</protein>
<feature type="compositionally biased region" description="Low complexity" evidence="1">
    <location>
        <begin position="298"/>
        <end position="312"/>
    </location>
</feature>
<keyword evidence="4" id="KW-1185">Reference proteome</keyword>
<name>A0AAV0EZX4_9ASTE</name>
<organism evidence="3 4">
    <name type="scientific">Cuscuta epithymum</name>
    <dbReference type="NCBI Taxonomy" id="186058"/>
    <lineage>
        <taxon>Eukaryota</taxon>
        <taxon>Viridiplantae</taxon>
        <taxon>Streptophyta</taxon>
        <taxon>Embryophyta</taxon>
        <taxon>Tracheophyta</taxon>
        <taxon>Spermatophyta</taxon>
        <taxon>Magnoliopsida</taxon>
        <taxon>eudicotyledons</taxon>
        <taxon>Gunneridae</taxon>
        <taxon>Pentapetalae</taxon>
        <taxon>asterids</taxon>
        <taxon>lamiids</taxon>
        <taxon>Solanales</taxon>
        <taxon>Convolvulaceae</taxon>
        <taxon>Cuscuteae</taxon>
        <taxon>Cuscuta</taxon>
        <taxon>Cuscuta subgen. Cuscuta</taxon>
    </lineage>
</organism>
<dbReference type="CDD" id="cd09272">
    <property type="entry name" value="RNase_HI_RT_Ty1"/>
    <property type="match status" value="1"/>
</dbReference>
<dbReference type="AlphaFoldDB" id="A0AAV0EZX4"/>
<dbReference type="Pfam" id="PF00665">
    <property type="entry name" value="rve"/>
    <property type="match status" value="1"/>
</dbReference>
<dbReference type="Pfam" id="PF25597">
    <property type="entry name" value="SH3_retrovirus"/>
    <property type="match status" value="1"/>
</dbReference>
<feature type="region of interest" description="Disordered" evidence="1">
    <location>
        <begin position="282"/>
        <end position="372"/>
    </location>
</feature>
<evidence type="ECO:0000259" key="2">
    <source>
        <dbReference type="PROSITE" id="PS50994"/>
    </source>
</evidence>
<dbReference type="InterPro" id="IPR012337">
    <property type="entry name" value="RNaseH-like_sf"/>
</dbReference>
<dbReference type="InterPro" id="IPR043502">
    <property type="entry name" value="DNA/RNA_pol_sf"/>
</dbReference>
<dbReference type="Gene3D" id="3.30.420.10">
    <property type="entry name" value="Ribonuclease H-like superfamily/Ribonuclease H"/>
    <property type="match status" value="1"/>
</dbReference>
<sequence>MTYCSSCPLGKHSKMPFYNSMSYTILPFDIIHSDLWTSPVISSSGHRYYVLFLDDYSKFLWTFPISKKSQVPHFFKSFYSLISTQFERNIKTFQCDNGTEYINSTFKEFFDNHGMLFRLSCPHSSPQNGKAERHIKSINNIIRTLLAHASLPLSFWHHALEMATYLLNILPTKVLGFQSPTQILYQCDPIYSDLHVFGCLCFPLFPSTSIHKLQARSTPCVYLGPAKNHRGFKCYNMSTGQIIICRHVKFIETEFPFSKLHKPQPHDYDPLDVHPISHHFHYSTSSSVGREEPTYNGPSSAPSSSPSSSIVQPIPPPDSAPSSSSVQPSLVSSQPTPSLIPSPEHSQTAEPITISHPMTTRAKHGIYKPNPRYSHSLHTTSISHISPIPKDPVSAIRDPNWKLAMLDEFNALIDNKTWELVPRPKDVNVIRSMWIFRHKRNSDGSFERYKARLVGNGNTQQQGIDCDETFSPVVKPATIRIVLSIALSKSWSIHQLDVKNAFLHGHLNETVYMHQPLGFRDKGHPDHVCLLKKSLYGLKQAPRAWYQRFADFVFTIGFSHAKSDHSLFIYQQGSDMAYILLYVDDIILTASSNQLRKHFLTLLGSEFAMKDLGPLSYFLGIGVTSTPHGMFLSQTQYATQILERAGMSNCSSCHTPVDTKPKLSASQDTPYEDPTKYRSLAGALQYLTFTRPDISYAVQQVCLHMHDPRDEHMNALKRILRYLQGTLSLGLHLYKSSLTKLISYTDADWGGCPDTRRSTSGYCVFFGDNLVSWSSKRQPTLSRSSAEAEYRGVANVVSDSCWIRNLLLELHCPIQKATLVYCDNVSAIYLSGNPVQHQRTKHIEMDIHFVREKVAKGEVRVLHVPSRYQIADIFTKGLPRILFEDFRDSLGIRNPPAATEGV</sequence>
<dbReference type="PROSITE" id="PS50994">
    <property type="entry name" value="INTEGRASE"/>
    <property type="match status" value="1"/>
</dbReference>
<evidence type="ECO:0000256" key="1">
    <source>
        <dbReference type="SAM" id="MobiDB-lite"/>
    </source>
</evidence>
<dbReference type="PANTHER" id="PTHR11439">
    <property type="entry name" value="GAG-POL-RELATED RETROTRANSPOSON"/>
    <property type="match status" value="1"/>
</dbReference>
<gene>
    <name evidence="3" type="ORF">CEPIT_LOCUS29326</name>
</gene>
<dbReference type="SUPFAM" id="SSF56672">
    <property type="entry name" value="DNA/RNA polymerases"/>
    <property type="match status" value="1"/>
</dbReference>
<feature type="compositionally biased region" description="Low complexity" evidence="1">
    <location>
        <begin position="320"/>
        <end position="337"/>
    </location>
</feature>
<dbReference type="EMBL" id="CAMAPF010000951">
    <property type="protein sequence ID" value="CAH9128764.1"/>
    <property type="molecule type" value="Genomic_DNA"/>
</dbReference>
<dbReference type="InterPro" id="IPR036397">
    <property type="entry name" value="RNaseH_sf"/>
</dbReference>
<accession>A0AAV0EZX4</accession>
<dbReference type="Proteomes" id="UP001152523">
    <property type="component" value="Unassembled WGS sequence"/>
</dbReference>
<dbReference type="InterPro" id="IPR013103">
    <property type="entry name" value="RVT_2"/>
</dbReference>
<evidence type="ECO:0000313" key="4">
    <source>
        <dbReference type="Proteomes" id="UP001152523"/>
    </source>
</evidence>
<dbReference type="GO" id="GO:0003676">
    <property type="term" value="F:nucleic acid binding"/>
    <property type="evidence" value="ECO:0007669"/>
    <property type="project" value="InterPro"/>
</dbReference>
<proteinExistence type="predicted"/>
<dbReference type="PANTHER" id="PTHR11439:SF524">
    <property type="entry name" value="RNA-DIRECTED DNA POLYMERASE, PROTEIN KINASE RLK-PELLE-DLSV FAMILY"/>
    <property type="match status" value="1"/>
</dbReference>
<dbReference type="InterPro" id="IPR001584">
    <property type="entry name" value="Integrase_cat-core"/>
</dbReference>
<dbReference type="GO" id="GO:0015074">
    <property type="term" value="P:DNA integration"/>
    <property type="evidence" value="ECO:0007669"/>
    <property type="project" value="InterPro"/>
</dbReference>
<comment type="caution">
    <text evidence="3">The sequence shown here is derived from an EMBL/GenBank/DDBJ whole genome shotgun (WGS) entry which is preliminary data.</text>
</comment>
<dbReference type="Pfam" id="PF07727">
    <property type="entry name" value="RVT_2"/>
    <property type="match status" value="1"/>
</dbReference>
<dbReference type="SUPFAM" id="SSF53098">
    <property type="entry name" value="Ribonuclease H-like"/>
    <property type="match status" value="1"/>
</dbReference>
<reference evidence="3" key="1">
    <citation type="submission" date="2022-07" db="EMBL/GenBank/DDBJ databases">
        <authorList>
            <person name="Macas J."/>
            <person name="Novak P."/>
            <person name="Neumann P."/>
        </authorList>
    </citation>
    <scope>NUCLEOTIDE SEQUENCE</scope>
</reference>
<feature type="domain" description="Integrase catalytic" evidence="2">
    <location>
        <begin position="23"/>
        <end position="188"/>
    </location>
</feature>
<dbReference type="InterPro" id="IPR057670">
    <property type="entry name" value="SH3_retrovirus"/>
</dbReference>